<dbReference type="GO" id="GO:0006817">
    <property type="term" value="P:phosphate ion transport"/>
    <property type="evidence" value="ECO:0007669"/>
    <property type="project" value="UniProtKB-KW"/>
</dbReference>
<dbReference type="PANTHER" id="PTHR30425">
    <property type="entry name" value="PHOSPHATE TRANSPORT SYSTEM PERMEASE PROTEIN PST"/>
    <property type="match status" value="1"/>
</dbReference>
<dbReference type="NCBIfam" id="TIGR02138">
    <property type="entry name" value="phosphate_pstC"/>
    <property type="match status" value="1"/>
</dbReference>
<accession>A0A2A2I3A4</accession>
<keyword evidence="3 9" id="KW-0813">Transport</keyword>
<keyword evidence="10" id="KW-0997">Cell inner membrane</keyword>
<evidence type="ECO:0000256" key="7">
    <source>
        <dbReference type="ARBA" id="ARBA00022989"/>
    </source>
</evidence>
<feature type="transmembrane region" description="Helical" evidence="9">
    <location>
        <begin position="64"/>
        <end position="96"/>
    </location>
</feature>
<dbReference type="RefSeq" id="WP_095610831.1">
    <property type="nucleotide sequence ID" value="NZ_NMPM01000037.1"/>
</dbReference>
<sequence length="286" mass="30198">MAPGPSRDTASRAVILTTGFTAALISALILAFLLIESAPMLESGQVGAFFSDADWHPRQGQFGLWPMIAGSLVVTALAVLIASPLALASALFMRFYAPGVVAVWYRRLLELMAGIPSVVFGFWGLITLVPLIGHWGGSGASILTGALVLALMILPLVALSSDSSLERVPPRYWQAGQALGLSRWGLIVRVMIPAAMPGIIGGLILQTGRALGETMAVLMVTGNVVQFPGSLLEPARTLTANIALEMSYATGSHRSALFVSGLVLFVASVALVAIAVILQRRFRHVR</sequence>
<dbReference type="Pfam" id="PF00528">
    <property type="entry name" value="BPD_transp_1"/>
    <property type="match status" value="1"/>
</dbReference>
<keyword evidence="4" id="KW-1003">Cell membrane</keyword>
<comment type="subcellular location">
    <subcellularLocation>
        <location evidence="10">Cell inner membrane</location>
        <topology evidence="10">Multi-pass membrane protein</topology>
    </subcellularLocation>
    <subcellularLocation>
        <location evidence="1 9">Cell membrane</location>
        <topology evidence="1 9">Multi-pass membrane protein</topology>
    </subcellularLocation>
</comment>
<dbReference type="PROSITE" id="PS50928">
    <property type="entry name" value="ABC_TM1"/>
    <property type="match status" value="1"/>
</dbReference>
<keyword evidence="6 9" id="KW-0812">Transmembrane</keyword>
<dbReference type="PANTHER" id="PTHR30425:SF1">
    <property type="entry name" value="PHOSPHATE TRANSPORT SYSTEM PERMEASE PROTEIN PSTC"/>
    <property type="match status" value="1"/>
</dbReference>
<evidence type="ECO:0000313" key="13">
    <source>
        <dbReference type="Proteomes" id="UP000218332"/>
    </source>
</evidence>
<dbReference type="AlphaFoldDB" id="A0A2A2I3A4"/>
<evidence type="ECO:0000256" key="4">
    <source>
        <dbReference type="ARBA" id="ARBA00022475"/>
    </source>
</evidence>
<reference evidence="12 13" key="1">
    <citation type="submission" date="2017-07" db="EMBL/GenBank/DDBJ databases">
        <title>Tamlnaduibacter salinus (Mi-7) genome sequencing.</title>
        <authorList>
            <person name="Verma A."/>
            <person name="Krishnamurthi S."/>
        </authorList>
    </citation>
    <scope>NUCLEOTIDE SEQUENCE [LARGE SCALE GENOMIC DNA]</scope>
    <source>
        <strain evidence="12 13">Mi-7</strain>
    </source>
</reference>
<keyword evidence="13" id="KW-1185">Reference proteome</keyword>
<dbReference type="SUPFAM" id="SSF161098">
    <property type="entry name" value="MetI-like"/>
    <property type="match status" value="1"/>
</dbReference>
<protein>
    <recommendedName>
        <fullName evidence="10">Phosphate transport system permease protein</fullName>
    </recommendedName>
</protein>
<evidence type="ECO:0000256" key="8">
    <source>
        <dbReference type="ARBA" id="ARBA00023136"/>
    </source>
</evidence>
<evidence type="ECO:0000256" key="3">
    <source>
        <dbReference type="ARBA" id="ARBA00022448"/>
    </source>
</evidence>
<name>A0A2A2I3A4_9GAMM</name>
<dbReference type="InterPro" id="IPR051124">
    <property type="entry name" value="Phosphate_Transport_Permease"/>
</dbReference>
<dbReference type="Gene3D" id="1.10.3720.10">
    <property type="entry name" value="MetI-like"/>
    <property type="match status" value="1"/>
</dbReference>
<gene>
    <name evidence="12" type="primary">pstC</name>
    <name evidence="12" type="ORF">CF392_07450</name>
</gene>
<keyword evidence="8 9" id="KW-0472">Membrane</keyword>
<evidence type="ECO:0000259" key="11">
    <source>
        <dbReference type="PROSITE" id="PS50928"/>
    </source>
</evidence>
<dbReference type="GO" id="GO:0005315">
    <property type="term" value="F:phosphate transmembrane transporter activity"/>
    <property type="evidence" value="ECO:0007669"/>
    <property type="project" value="InterPro"/>
</dbReference>
<feature type="transmembrane region" description="Helical" evidence="9">
    <location>
        <begin position="108"/>
        <end position="133"/>
    </location>
</feature>
<evidence type="ECO:0000256" key="10">
    <source>
        <dbReference type="RuleBase" id="RU363054"/>
    </source>
</evidence>
<feature type="transmembrane region" description="Helical" evidence="9">
    <location>
        <begin position="12"/>
        <end position="35"/>
    </location>
</feature>
<evidence type="ECO:0000256" key="6">
    <source>
        <dbReference type="ARBA" id="ARBA00022692"/>
    </source>
</evidence>
<keyword evidence="7 9" id="KW-1133">Transmembrane helix</keyword>
<comment type="caution">
    <text evidence="12">The sequence shown here is derived from an EMBL/GenBank/DDBJ whole genome shotgun (WGS) entry which is preliminary data.</text>
</comment>
<evidence type="ECO:0000256" key="9">
    <source>
        <dbReference type="RuleBase" id="RU363032"/>
    </source>
</evidence>
<feature type="transmembrane region" description="Helical" evidence="9">
    <location>
        <begin position="139"/>
        <end position="160"/>
    </location>
</feature>
<dbReference type="Proteomes" id="UP000218332">
    <property type="component" value="Unassembled WGS sequence"/>
</dbReference>
<dbReference type="InterPro" id="IPR000515">
    <property type="entry name" value="MetI-like"/>
</dbReference>
<comment type="similarity">
    <text evidence="2 10">Belongs to the binding-protein-dependent transport system permease family. CysTW subfamily.</text>
</comment>
<proteinExistence type="inferred from homology"/>
<dbReference type="InterPro" id="IPR035906">
    <property type="entry name" value="MetI-like_sf"/>
</dbReference>
<feature type="transmembrane region" description="Helical" evidence="9">
    <location>
        <begin position="181"/>
        <end position="205"/>
    </location>
</feature>
<dbReference type="CDD" id="cd06261">
    <property type="entry name" value="TM_PBP2"/>
    <property type="match status" value="1"/>
</dbReference>
<evidence type="ECO:0000256" key="5">
    <source>
        <dbReference type="ARBA" id="ARBA00022592"/>
    </source>
</evidence>
<comment type="function">
    <text evidence="10">Part of the binding-protein-dependent transport system for phosphate; probably responsible for the translocation of the substrate across the membrane.</text>
</comment>
<dbReference type="InterPro" id="IPR011864">
    <property type="entry name" value="Phosphate_PstC"/>
</dbReference>
<dbReference type="GO" id="GO:0005886">
    <property type="term" value="C:plasma membrane"/>
    <property type="evidence" value="ECO:0007669"/>
    <property type="project" value="UniProtKB-SubCell"/>
</dbReference>
<feature type="transmembrane region" description="Helical" evidence="9">
    <location>
        <begin position="256"/>
        <end position="278"/>
    </location>
</feature>
<evidence type="ECO:0000313" key="12">
    <source>
        <dbReference type="EMBL" id="PAV26117.1"/>
    </source>
</evidence>
<dbReference type="EMBL" id="NMPM01000037">
    <property type="protein sequence ID" value="PAV26117.1"/>
    <property type="molecule type" value="Genomic_DNA"/>
</dbReference>
<evidence type="ECO:0000256" key="2">
    <source>
        <dbReference type="ARBA" id="ARBA00007069"/>
    </source>
</evidence>
<feature type="domain" description="ABC transmembrane type-1" evidence="11">
    <location>
        <begin position="68"/>
        <end position="275"/>
    </location>
</feature>
<organism evidence="12 13">
    <name type="scientific">Tamilnaduibacter salinus</name>
    <dbReference type="NCBI Taxonomy" id="1484056"/>
    <lineage>
        <taxon>Bacteria</taxon>
        <taxon>Pseudomonadati</taxon>
        <taxon>Pseudomonadota</taxon>
        <taxon>Gammaproteobacteria</taxon>
        <taxon>Pseudomonadales</taxon>
        <taxon>Marinobacteraceae</taxon>
        <taxon>Tamilnaduibacter</taxon>
    </lineage>
</organism>
<evidence type="ECO:0000256" key="1">
    <source>
        <dbReference type="ARBA" id="ARBA00004651"/>
    </source>
</evidence>
<keyword evidence="5 10" id="KW-0592">Phosphate transport</keyword>